<keyword evidence="2" id="KW-0812">Transmembrane</keyword>
<organism evidence="3 4">
    <name type="scientific">Candidatus Nomurabacteria bacterium CG1_02_47_685</name>
    <dbReference type="NCBI Taxonomy" id="1805282"/>
    <lineage>
        <taxon>Bacteria</taxon>
        <taxon>Candidatus Nomuraibacteriota</taxon>
    </lineage>
</organism>
<dbReference type="Proteomes" id="UP000183206">
    <property type="component" value="Unassembled WGS sequence"/>
</dbReference>
<evidence type="ECO:0000256" key="2">
    <source>
        <dbReference type="SAM" id="Phobius"/>
    </source>
</evidence>
<feature type="compositionally biased region" description="Polar residues" evidence="1">
    <location>
        <begin position="42"/>
        <end position="51"/>
    </location>
</feature>
<name>A0A1J4V994_9BACT</name>
<protein>
    <submittedName>
        <fullName evidence="3">Uncharacterized protein</fullName>
    </submittedName>
</protein>
<feature type="compositionally biased region" description="Basic and acidic residues" evidence="1">
    <location>
        <begin position="52"/>
        <end position="63"/>
    </location>
</feature>
<feature type="region of interest" description="Disordered" evidence="1">
    <location>
        <begin position="42"/>
        <end position="64"/>
    </location>
</feature>
<evidence type="ECO:0000313" key="4">
    <source>
        <dbReference type="Proteomes" id="UP000183206"/>
    </source>
</evidence>
<keyword evidence="2" id="KW-0472">Membrane</keyword>
<gene>
    <name evidence="3" type="ORF">AUJ44_03695</name>
</gene>
<dbReference type="AlphaFoldDB" id="A0A1J4V994"/>
<sequence>MVKNDHQKNTTAAKLLSSRLLPAFLAVFILILAAIAYLARQSEQPATNQSNERPKTWVVSERDLTDEERAELTEQMQRIQMERSLEYMKSRSTTTN</sequence>
<accession>A0A1J4V994</accession>
<feature type="transmembrane region" description="Helical" evidence="2">
    <location>
        <begin position="20"/>
        <end position="39"/>
    </location>
</feature>
<dbReference type="EMBL" id="MNVO01000055">
    <property type="protein sequence ID" value="OIO31849.1"/>
    <property type="molecule type" value="Genomic_DNA"/>
</dbReference>
<dbReference type="STRING" id="1805282.AUJ44_03695"/>
<reference evidence="3 4" key="1">
    <citation type="journal article" date="2016" name="Environ. Microbiol.">
        <title>Genomic resolution of a cold subsurface aquifer community provides metabolic insights for novel microbes adapted to high CO concentrations.</title>
        <authorList>
            <person name="Probst A.J."/>
            <person name="Castelle C.J."/>
            <person name="Singh A."/>
            <person name="Brown C.T."/>
            <person name="Anantharaman K."/>
            <person name="Sharon I."/>
            <person name="Hug L.A."/>
            <person name="Burstein D."/>
            <person name="Emerson J.B."/>
            <person name="Thomas B.C."/>
            <person name="Banfield J.F."/>
        </authorList>
    </citation>
    <scope>NUCLEOTIDE SEQUENCE [LARGE SCALE GENOMIC DNA]</scope>
    <source>
        <strain evidence="3">CG1_02_47_685</strain>
    </source>
</reference>
<comment type="caution">
    <text evidence="3">The sequence shown here is derived from an EMBL/GenBank/DDBJ whole genome shotgun (WGS) entry which is preliminary data.</text>
</comment>
<evidence type="ECO:0000256" key="1">
    <source>
        <dbReference type="SAM" id="MobiDB-lite"/>
    </source>
</evidence>
<evidence type="ECO:0000313" key="3">
    <source>
        <dbReference type="EMBL" id="OIO31849.1"/>
    </source>
</evidence>
<proteinExistence type="predicted"/>
<keyword evidence="2" id="KW-1133">Transmembrane helix</keyword>